<protein>
    <submittedName>
        <fullName evidence="3">Uncharacterized protein</fullName>
    </submittedName>
</protein>
<evidence type="ECO:0000256" key="1">
    <source>
        <dbReference type="SAM" id="Coils"/>
    </source>
</evidence>
<dbReference type="AlphaFoldDB" id="A0A9W4TSM4"/>
<feature type="transmembrane region" description="Helical" evidence="2">
    <location>
        <begin position="31"/>
        <end position="55"/>
    </location>
</feature>
<keyword evidence="4" id="KW-1185">Reference proteome</keyword>
<comment type="caution">
    <text evidence="3">The sequence shown here is derived from an EMBL/GenBank/DDBJ whole genome shotgun (WGS) entry which is preliminary data.</text>
</comment>
<keyword evidence="1" id="KW-0175">Coiled coil</keyword>
<proteinExistence type="predicted"/>
<gene>
    <name evidence="3" type="ORF">CANVERA_P0868</name>
</gene>
<feature type="transmembrane region" description="Helical" evidence="2">
    <location>
        <begin position="110"/>
        <end position="130"/>
    </location>
</feature>
<evidence type="ECO:0000256" key="2">
    <source>
        <dbReference type="SAM" id="Phobius"/>
    </source>
</evidence>
<accession>A0A9W4TSM4</accession>
<organism evidence="3 4">
    <name type="scientific">Candida verbasci</name>
    <dbReference type="NCBI Taxonomy" id="1227364"/>
    <lineage>
        <taxon>Eukaryota</taxon>
        <taxon>Fungi</taxon>
        <taxon>Dikarya</taxon>
        <taxon>Ascomycota</taxon>
        <taxon>Saccharomycotina</taxon>
        <taxon>Pichiomycetes</taxon>
        <taxon>Debaryomycetaceae</taxon>
        <taxon>Candida/Lodderomyces clade</taxon>
        <taxon>Candida</taxon>
    </lineage>
</organism>
<evidence type="ECO:0000313" key="3">
    <source>
        <dbReference type="EMBL" id="CAI5756352.1"/>
    </source>
</evidence>
<dbReference type="EMBL" id="CANTUO010000001">
    <property type="protein sequence ID" value="CAI5756352.1"/>
    <property type="molecule type" value="Genomic_DNA"/>
</dbReference>
<evidence type="ECO:0000313" key="4">
    <source>
        <dbReference type="Proteomes" id="UP001152885"/>
    </source>
</evidence>
<feature type="coiled-coil region" evidence="1">
    <location>
        <begin position="333"/>
        <end position="492"/>
    </location>
</feature>
<keyword evidence="2" id="KW-0812">Transmembrane</keyword>
<sequence>MQNIPKLSDSSLEIDKLQSSIFLTSSNLRDILSLVFLLLSLPQFLSITSCILYLIISNIFGKRISIKSLLADVIVFFALNKLKKSFTYFIILSNCIISSDLIGSKKKSEYSININAILVFIIVNYLNYLLKFNNPKFNPVYLLLSVHIINQSIFKKTTSLSNQVSINVDENKLLDINVELKRNSNTNIALKNFENFIGDSQPFWSIIAAIKAVLKNPNLFNGETTKIKNDGGKLKPNTSQVAVSVVLIDSSKIVLHCNESNLSVKLNNVNWQYYKECNNYLIIHGLTPLFQYEIDIIKYGQLLNHLVVNTNDENQIINKSVETSSLLTLQTSLTSTMNKLNNLKVKYKKMKKDENKRINELKNQIEVLKGKISKNNKQQNDNRIFGKIKGLKHSVIQLENEITDLAREIEERNNEKEVKSTPDNQQQEKINQLNKEFDDYETRSREVKLALAKVKQELQNLQTKQPKLINKQTSKQEEVKQLQIDLKNIKKNEIISKFQKRVKSTNEKFETILPRIIRETESLQKELY</sequence>
<name>A0A9W4TSM4_9ASCO</name>
<keyword evidence="2" id="KW-0472">Membrane</keyword>
<dbReference type="OrthoDB" id="4158994at2759"/>
<reference evidence="3" key="1">
    <citation type="submission" date="2022-12" db="EMBL/GenBank/DDBJ databases">
        <authorList>
            <person name="Brejova B."/>
        </authorList>
    </citation>
    <scope>NUCLEOTIDE SEQUENCE</scope>
</reference>
<keyword evidence="2" id="KW-1133">Transmembrane helix</keyword>
<dbReference type="Proteomes" id="UP001152885">
    <property type="component" value="Unassembled WGS sequence"/>
</dbReference>